<dbReference type="PANTHER" id="PTHR11567:SF25">
    <property type="entry name" value="PROTEIN FRA10AC1"/>
    <property type="match status" value="1"/>
</dbReference>
<evidence type="ECO:0000256" key="1">
    <source>
        <dbReference type="SAM" id="MobiDB-lite"/>
    </source>
</evidence>
<dbReference type="InterPro" id="IPR019129">
    <property type="entry name" value="Folate-sensitive_fs_Fra10Ac1"/>
</dbReference>
<evidence type="ECO:0000313" key="2">
    <source>
        <dbReference type="EMBL" id="VDK55741.1"/>
    </source>
</evidence>
<dbReference type="WBParaSite" id="ASIM_0001625101-mRNA-1">
    <property type="protein sequence ID" value="ASIM_0001625101-mRNA-1"/>
    <property type="gene ID" value="ASIM_0001625101"/>
</dbReference>
<evidence type="ECO:0000313" key="4">
    <source>
        <dbReference type="WBParaSite" id="ASIM_0001625101-mRNA-1"/>
    </source>
</evidence>
<organism evidence="4">
    <name type="scientific">Anisakis simplex</name>
    <name type="common">Herring worm</name>
    <dbReference type="NCBI Taxonomy" id="6269"/>
    <lineage>
        <taxon>Eukaryota</taxon>
        <taxon>Metazoa</taxon>
        <taxon>Ecdysozoa</taxon>
        <taxon>Nematoda</taxon>
        <taxon>Chromadorea</taxon>
        <taxon>Rhabditida</taxon>
        <taxon>Spirurina</taxon>
        <taxon>Ascaridomorpha</taxon>
        <taxon>Ascaridoidea</taxon>
        <taxon>Anisakidae</taxon>
        <taxon>Anisakis</taxon>
        <taxon>Anisakis simplex complex</taxon>
    </lineage>
</organism>
<feature type="compositionally biased region" description="Polar residues" evidence="1">
    <location>
        <begin position="307"/>
        <end position="316"/>
    </location>
</feature>
<sequence length="363" mass="42217">MTKRNPIVEYDDLNSEFDYGSEIEREKKKARKLGKDNDLGGFRKSDAFVGSADRSRSRAAFDEAHAQIERQKRRLMTLDVYSRHKELINNYFLYYPGATKRLQRDCSNDRTDFDVLKERYRFLWDEQELNDAANRSWEFKLAKRYYDKLFKEYCIADLTFYKKNKIAMRWRVEKEVKSGKGQFECGNKHCPNRESLCSWEVNFGYVEDGQKKNALVKLRLCPECSAKLNYHSQKKRVEKKSKKPNRREKLREGSLSTTGEPSALPSCSQSELRKSRKNSKSGENDGSGNMVEETSEEGKQLDGEDGNGQSDSQHSTKTSDEKAKEDAKKLLEIWKKPGDATAILDEKRAEEEDLDAFLDEMFM</sequence>
<dbReference type="Proteomes" id="UP000267096">
    <property type="component" value="Unassembled WGS sequence"/>
</dbReference>
<feature type="region of interest" description="Disordered" evidence="1">
    <location>
        <begin position="232"/>
        <end position="326"/>
    </location>
</feature>
<feature type="compositionally biased region" description="Basic and acidic residues" evidence="1">
    <location>
        <begin position="317"/>
        <end position="326"/>
    </location>
</feature>
<name>A0A0M3K5L0_ANISI</name>
<accession>A0A0M3K5L0</accession>
<dbReference type="AlphaFoldDB" id="A0A0M3K5L0"/>
<dbReference type="InterPro" id="IPR050645">
    <property type="entry name" value="Histidine_acid_phosphatase"/>
</dbReference>
<reference evidence="2 3" key="2">
    <citation type="submission" date="2018-11" db="EMBL/GenBank/DDBJ databases">
        <authorList>
            <consortium name="Pathogen Informatics"/>
        </authorList>
    </citation>
    <scope>NUCLEOTIDE SEQUENCE [LARGE SCALE GENOMIC DNA]</scope>
</reference>
<keyword evidence="3" id="KW-1185">Reference proteome</keyword>
<protein>
    <submittedName>
        <fullName evidence="4">Protein FRA10AC1 (inferred by orthology to a human protein)</fullName>
    </submittedName>
</protein>
<dbReference type="OrthoDB" id="197967at2759"/>
<feature type="compositionally biased region" description="Polar residues" evidence="1">
    <location>
        <begin position="254"/>
        <end position="270"/>
    </location>
</feature>
<reference evidence="4" key="1">
    <citation type="submission" date="2017-02" db="UniProtKB">
        <authorList>
            <consortium name="WormBaseParasite"/>
        </authorList>
    </citation>
    <scope>IDENTIFICATION</scope>
</reference>
<dbReference type="EMBL" id="UYRR01032467">
    <property type="protein sequence ID" value="VDK55741.1"/>
    <property type="molecule type" value="Genomic_DNA"/>
</dbReference>
<dbReference type="Pfam" id="PF09725">
    <property type="entry name" value="Fra10Ac1"/>
    <property type="match status" value="1"/>
</dbReference>
<proteinExistence type="predicted"/>
<dbReference type="PANTHER" id="PTHR11567">
    <property type="entry name" value="ACID PHOSPHATASE-RELATED"/>
    <property type="match status" value="1"/>
</dbReference>
<feature type="compositionally biased region" description="Basic residues" evidence="1">
    <location>
        <begin position="232"/>
        <end position="246"/>
    </location>
</feature>
<evidence type="ECO:0000313" key="3">
    <source>
        <dbReference type="Proteomes" id="UP000267096"/>
    </source>
</evidence>
<dbReference type="GO" id="GO:0016791">
    <property type="term" value="F:phosphatase activity"/>
    <property type="evidence" value="ECO:0007669"/>
    <property type="project" value="TreeGrafter"/>
</dbReference>
<gene>
    <name evidence="2" type="ORF">ASIM_LOCUS15658</name>
</gene>